<comment type="catalytic activity">
    <reaction evidence="6 7">
        <text>L-threonylcarbamoyladenylate + adenosine(37) in tRNA = N(6)-L-threonylcarbamoyladenosine(37) in tRNA + AMP + H(+)</text>
        <dbReference type="Rhea" id="RHEA:37059"/>
        <dbReference type="Rhea" id="RHEA-COMP:10162"/>
        <dbReference type="Rhea" id="RHEA-COMP:10163"/>
        <dbReference type="ChEBI" id="CHEBI:15378"/>
        <dbReference type="ChEBI" id="CHEBI:73682"/>
        <dbReference type="ChEBI" id="CHEBI:74411"/>
        <dbReference type="ChEBI" id="CHEBI:74418"/>
        <dbReference type="ChEBI" id="CHEBI:456215"/>
        <dbReference type="EC" id="2.3.1.234"/>
    </reaction>
</comment>
<evidence type="ECO:0000313" key="9">
    <source>
        <dbReference type="EMBL" id="GLC28416.1"/>
    </source>
</evidence>
<feature type="binding site" evidence="7">
    <location>
        <begin position="139"/>
        <end position="143"/>
    </location>
    <ligand>
        <name>substrate</name>
    </ligand>
</feature>
<evidence type="ECO:0000256" key="1">
    <source>
        <dbReference type="ARBA" id="ARBA00022679"/>
    </source>
</evidence>
<dbReference type="InterPro" id="IPR022450">
    <property type="entry name" value="TsaD"/>
</dbReference>
<dbReference type="InterPro" id="IPR017861">
    <property type="entry name" value="KAE1/TsaD"/>
</dbReference>
<keyword evidence="5 7" id="KW-0012">Acyltransferase</keyword>
<feature type="binding site" evidence="7">
    <location>
        <position position="189"/>
    </location>
    <ligand>
        <name>substrate</name>
    </ligand>
</feature>
<keyword evidence="10" id="KW-1185">Reference proteome</keyword>
<dbReference type="PANTHER" id="PTHR11735">
    <property type="entry name" value="TRNA N6-ADENOSINE THREONYLCARBAMOYLTRANSFERASE"/>
    <property type="match status" value="1"/>
</dbReference>
<dbReference type="InterPro" id="IPR000905">
    <property type="entry name" value="Gcp-like_dom"/>
</dbReference>
<gene>
    <name evidence="7 9" type="primary">tsaD</name>
    <name evidence="9" type="ORF">rosag_49290</name>
</gene>
<reference evidence="9" key="1">
    <citation type="submission" date="2022-08" db="EMBL/GenBank/DDBJ databases">
        <title>Draft genome sequencing of Roseisolibacter agri AW1220.</title>
        <authorList>
            <person name="Tobiishi Y."/>
            <person name="Tonouchi A."/>
        </authorList>
    </citation>
    <scope>NUCLEOTIDE SEQUENCE</scope>
    <source>
        <strain evidence="9">AW1220</strain>
    </source>
</reference>
<keyword evidence="2 7" id="KW-0819">tRNA processing</keyword>
<dbReference type="GO" id="GO:0002949">
    <property type="term" value="P:tRNA threonylcarbamoyladenosine modification"/>
    <property type="evidence" value="ECO:0007669"/>
    <property type="project" value="UniProtKB-UniRule"/>
</dbReference>
<feature type="binding site" evidence="7">
    <location>
        <position position="120"/>
    </location>
    <ligand>
        <name>Fe cation</name>
        <dbReference type="ChEBI" id="CHEBI:24875"/>
    </ligand>
</feature>
<organism evidence="9 10">
    <name type="scientific">Roseisolibacter agri</name>
    <dbReference type="NCBI Taxonomy" id="2014610"/>
    <lineage>
        <taxon>Bacteria</taxon>
        <taxon>Pseudomonadati</taxon>
        <taxon>Gemmatimonadota</taxon>
        <taxon>Gemmatimonadia</taxon>
        <taxon>Gemmatimonadales</taxon>
        <taxon>Gemmatimonadaceae</taxon>
        <taxon>Roseisolibacter</taxon>
    </lineage>
</organism>
<accession>A0AA37QGE4</accession>
<dbReference type="FunFam" id="3.30.420.40:FF:000012">
    <property type="entry name" value="tRNA N6-adenosine threonylcarbamoyltransferase"/>
    <property type="match status" value="1"/>
</dbReference>
<evidence type="ECO:0000313" key="10">
    <source>
        <dbReference type="Proteomes" id="UP001161325"/>
    </source>
</evidence>
<evidence type="ECO:0000256" key="3">
    <source>
        <dbReference type="ARBA" id="ARBA00022723"/>
    </source>
</evidence>
<evidence type="ECO:0000259" key="8">
    <source>
        <dbReference type="Pfam" id="PF00814"/>
    </source>
</evidence>
<dbReference type="HAMAP" id="MF_01445">
    <property type="entry name" value="TsaD"/>
    <property type="match status" value="1"/>
</dbReference>
<feature type="binding site" evidence="7">
    <location>
        <position position="289"/>
    </location>
    <ligand>
        <name>substrate</name>
    </ligand>
</feature>
<dbReference type="NCBIfam" id="TIGR03723">
    <property type="entry name" value="T6A_TsaD_YgjD"/>
    <property type="match status" value="1"/>
</dbReference>
<keyword evidence="1 7" id="KW-0808">Transferase</keyword>
<evidence type="ECO:0000256" key="4">
    <source>
        <dbReference type="ARBA" id="ARBA00023004"/>
    </source>
</evidence>
<protein>
    <recommendedName>
        <fullName evidence="7">tRNA N6-adenosine threonylcarbamoyltransferase</fullName>
        <ecNumber evidence="7">2.3.1.234</ecNumber>
    </recommendedName>
    <alternativeName>
        <fullName evidence="7">N6-L-threonylcarbamoyladenine synthase</fullName>
        <shortName evidence="7">t(6)A synthase</shortName>
    </alternativeName>
    <alternativeName>
        <fullName evidence="7">t(6)A37 threonylcarbamoyladenosine biosynthesis protein TsaD</fullName>
    </alternativeName>
    <alternativeName>
        <fullName evidence="7">tRNA threonylcarbamoyladenosine biosynthesis protein TsaD</fullName>
    </alternativeName>
</protein>
<feature type="binding site" evidence="7">
    <location>
        <position position="317"/>
    </location>
    <ligand>
        <name>Fe cation</name>
        <dbReference type="ChEBI" id="CHEBI:24875"/>
    </ligand>
</feature>
<comment type="cofactor">
    <cofactor evidence="7">
        <name>Fe(2+)</name>
        <dbReference type="ChEBI" id="CHEBI:29033"/>
    </cofactor>
    <text evidence="7">Binds 1 Fe(2+) ion per subunit.</text>
</comment>
<feature type="binding site" evidence="7">
    <location>
        <position position="116"/>
    </location>
    <ligand>
        <name>Fe cation</name>
        <dbReference type="ChEBI" id="CHEBI:24875"/>
    </ligand>
</feature>
<name>A0AA37QGE4_9BACT</name>
<dbReference type="GO" id="GO:0005506">
    <property type="term" value="F:iron ion binding"/>
    <property type="evidence" value="ECO:0007669"/>
    <property type="project" value="UniProtKB-UniRule"/>
</dbReference>
<evidence type="ECO:0000256" key="7">
    <source>
        <dbReference type="HAMAP-Rule" id="MF_01445"/>
    </source>
</evidence>
<dbReference type="EMBL" id="BRXS01000010">
    <property type="protein sequence ID" value="GLC28416.1"/>
    <property type="molecule type" value="Genomic_DNA"/>
</dbReference>
<dbReference type="AlphaFoldDB" id="A0AA37QGE4"/>
<dbReference type="SUPFAM" id="SSF53067">
    <property type="entry name" value="Actin-like ATPase domain"/>
    <property type="match status" value="1"/>
</dbReference>
<keyword evidence="4 7" id="KW-0408">Iron</keyword>
<feature type="binding site" evidence="7">
    <location>
        <position position="185"/>
    </location>
    <ligand>
        <name>substrate</name>
    </ligand>
</feature>
<dbReference type="PRINTS" id="PR00789">
    <property type="entry name" value="OSIALOPTASE"/>
</dbReference>
<keyword evidence="7" id="KW-0963">Cytoplasm</keyword>
<comment type="subcellular location">
    <subcellularLocation>
        <location evidence="7">Cytoplasm</location>
    </subcellularLocation>
</comment>
<evidence type="ECO:0000256" key="6">
    <source>
        <dbReference type="ARBA" id="ARBA00048117"/>
    </source>
</evidence>
<dbReference type="Gene3D" id="3.30.420.40">
    <property type="match status" value="2"/>
</dbReference>
<evidence type="ECO:0000256" key="5">
    <source>
        <dbReference type="ARBA" id="ARBA00023315"/>
    </source>
</evidence>
<comment type="similarity">
    <text evidence="7">Belongs to the KAE1 / TsaD family.</text>
</comment>
<comment type="caution">
    <text evidence="9">The sequence shown here is derived from an EMBL/GenBank/DDBJ whole genome shotgun (WGS) entry which is preliminary data.</text>
</comment>
<dbReference type="EC" id="2.3.1.234" evidence="7"/>
<keyword evidence="3 7" id="KW-0479">Metal-binding</keyword>
<dbReference type="Pfam" id="PF00814">
    <property type="entry name" value="TsaD"/>
    <property type="match status" value="1"/>
</dbReference>
<dbReference type="NCBIfam" id="TIGR00329">
    <property type="entry name" value="gcp_kae1"/>
    <property type="match status" value="1"/>
</dbReference>
<dbReference type="InterPro" id="IPR043129">
    <property type="entry name" value="ATPase_NBD"/>
</dbReference>
<dbReference type="Proteomes" id="UP001161325">
    <property type="component" value="Unassembled WGS sequence"/>
</dbReference>
<dbReference type="GO" id="GO:0061711">
    <property type="term" value="F:tRNA N(6)-L-threonylcarbamoyladenine synthase activity"/>
    <property type="evidence" value="ECO:0007669"/>
    <property type="project" value="UniProtKB-EC"/>
</dbReference>
<sequence length="369" mass="39131">MKTLRVLGIETSCDETSAAVVEGHRDDVALRSLVILSQDVHRLFGGVVPELASRAHLTSVVPVVRRALDDAGVGVRDLDAVAVTHAPGLVGALLVGVSYGKALAHAAGVPLVGAHHMEGHLFATALEHADATPPFTALLVSGGHTLLLDVAAWGDYRLLGATRDDAAGEAFDKVAKLLGLPYPGGRHIERLARTGTPDRHRFARPMVRANQTPADADYYDVSFSGLKTAVLHAVRRAEAEGADALDAERPHLARGFQDALIETLVEKTYRAARAFDRRRVVLGGGVACNGALVAAMRRRLEPRGATVFAPTPRLATDNAAMIARAGLFRLERGETADLSLNAYATLPMPGLVDERRTGRAEWRAGAASG</sequence>
<proteinExistence type="inferred from homology"/>
<dbReference type="CDD" id="cd24133">
    <property type="entry name" value="ASKHA_NBD_TsaD_bac"/>
    <property type="match status" value="1"/>
</dbReference>
<feature type="domain" description="Gcp-like" evidence="8">
    <location>
        <begin position="32"/>
        <end position="323"/>
    </location>
</feature>
<dbReference type="GO" id="GO:0005737">
    <property type="term" value="C:cytoplasm"/>
    <property type="evidence" value="ECO:0007669"/>
    <property type="project" value="UniProtKB-SubCell"/>
</dbReference>
<evidence type="ECO:0000256" key="2">
    <source>
        <dbReference type="ARBA" id="ARBA00022694"/>
    </source>
</evidence>
<feature type="binding site" evidence="7">
    <location>
        <position position="172"/>
    </location>
    <ligand>
        <name>substrate</name>
    </ligand>
</feature>
<dbReference type="PANTHER" id="PTHR11735:SF6">
    <property type="entry name" value="TRNA N6-ADENOSINE THREONYLCARBAMOYLTRANSFERASE, MITOCHONDRIAL"/>
    <property type="match status" value="1"/>
</dbReference>
<comment type="function">
    <text evidence="7">Required for the formation of a threonylcarbamoyl group on adenosine at position 37 (t(6)A37) in tRNAs that read codons beginning with adenine. Is involved in the transfer of the threonylcarbamoyl moiety of threonylcarbamoyl-AMP (TC-AMP) to the N6 group of A37, together with TsaE and TsaB. TsaD likely plays a direct catalytic role in this reaction.</text>
</comment>